<sequence length="167" mass="18495">MPDFSGFDYLDESMQTIFYAQGPSFKTGAVLPPFQNVEYMNLWLGPRCQLDEQVHTAEPANRDAVVDVVTALLSENLREAYNESRALVELFHSNNTLARSQSPCLFVSSRYEFQCPGLSVPEGQELHSLSANPKKVALQLICTVCSSPAHPAGHQMDSHVEIHGAQE</sequence>
<dbReference type="Gene3D" id="3.40.720.10">
    <property type="entry name" value="Alkaline Phosphatase, subunit A"/>
    <property type="match status" value="1"/>
</dbReference>
<protein>
    <submittedName>
        <fullName evidence="1">Uncharacterized protein</fullName>
    </submittedName>
</protein>
<dbReference type="Proteomes" id="UP000054495">
    <property type="component" value="Unassembled WGS sequence"/>
</dbReference>
<proteinExistence type="predicted"/>
<dbReference type="AlphaFoldDB" id="A0A0D6M5L0"/>
<dbReference type="EMBL" id="KE124794">
    <property type="protein sequence ID" value="EPB79419.1"/>
    <property type="molecule type" value="Genomic_DNA"/>
</dbReference>
<dbReference type="InterPro" id="IPR017850">
    <property type="entry name" value="Alkaline_phosphatase_core_sf"/>
</dbReference>
<name>A0A0D6M5L0_9BILA</name>
<reference evidence="1 2" key="1">
    <citation type="submission" date="2013-05" db="EMBL/GenBank/DDBJ databases">
        <title>Draft genome of the parasitic nematode Anyclostoma ceylanicum.</title>
        <authorList>
            <person name="Mitreva M."/>
        </authorList>
    </citation>
    <scope>NUCLEOTIDE SEQUENCE [LARGE SCALE GENOMIC DNA]</scope>
</reference>
<gene>
    <name evidence="1" type="ORF">ANCCEY_01469</name>
</gene>
<evidence type="ECO:0000313" key="2">
    <source>
        <dbReference type="Proteomes" id="UP000054495"/>
    </source>
</evidence>
<keyword evidence="2" id="KW-1185">Reference proteome</keyword>
<organism evidence="1 2">
    <name type="scientific">Ancylostoma ceylanicum</name>
    <dbReference type="NCBI Taxonomy" id="53326"/>
    <lineage>
        <taxon>Eukaryota</taxon>
        <taxon>Metazoa</taxon>
        <taxon>Ecdysozoa</taxon>
        <taxon>Nematoda</taxon>
        <taxon>Chromadorea</taxon>
        <taxon>Rhabditida</taxon>
        <taxon>Rhabditina</taxon>
        <taxon>Rhabditomorpha</taxon>
        <taxon>Strongyloidea</taxon>
        <taxon>Ancylostomatidae</taxon>
        <taxon>Ancylostomatinae</taxon>
        <taxon>Ancylostoma</taxon>
    </lineage>
</organism>
<accession>A0A0D6M5L0</accession>
<evidence type="ECO:0000313" key="1">
    <source>
        <dbReference type="EMBL" id="EPB79419.1"/>
    </source>
</evidence>